<dbReference type="RefSeq" id="WP_122938366.1">
    <property type="nucleotide sequence ID" value="NZ_JBHSNT010000014.1"/>
</dbReference>
<accession>A0A3M8A031</accession>
<sequence>MGFLKDLRTLTAQGNAAYARMDVGATLAAAQQSLDQANQVMAATVTATDPGLDAARVRTTASVLDARQLPMMIGMNAVVELDLVVTLAGGIPMPATRTEQLAPLHLARVMPGARLDVSLVPGRPETLRIEWGA</sequence>
<evidence type="ECO:0000313" key="2">
    <source>
        <dbReference type="Proteomes" id="UP000275048"/>
    </source>
</evidence>
<dbReference type="AlphaFoldDB" id="A0A3M8A031"/>
<proteinExistence type="predicted"/>
<protein>
    <submittedName>
        <fullName evidence="1">Uncharacterized protein</fullName>
    </submittedName>
</protein>
<dbReference type="OrthoDB" id="5005604at2"/>
<name>A0A3M8A031_9MICO</name>
<dbReference type="Proteomes" id="UP000275048">
    <property type="component" value="Unassembled WGS sequence"/>
</dbReference>
<gene>
    <name evidence="1" type="ORF">EDM22_17475</name>
</gene>
<dbReference type="EMBL" id="RHHB01000060">
    <property type="protein sequence ID" value="RNB44590.1"/>
    <property type="molecule type" value="Genomic_DNA"/>
</dbReference>
<evidence type="ECO:0000313" key="1">
    <source>
        <dbReference type="EMBL" id="RNB44590.1"/>
    </source>
</evidence>
<organism evidence="1 2">
    <name type="scientific">Agromyces tardus</name>
    <dbReference type="NCBI Taxonomy" id="2583849"/>
    <lineage>
        <taxon>Bacteria</taxon>
        <taxon>Bacillati</taxon>
        <taxon>Actinomycetota</taxon>
        <taxon>Actinomycetes</taxon>
        <taxon>Micrococcales</taxon>
        <taxon>Microbacteriaceae</taxon>
        <taxon>Agromyces</taxon>
    </lineage>
</organism>
<keyword evidence="2" id="KW-1185">Reference proteome</keyword>
<reference evidence="1 2" key="1">
    <citation type="submission" date="2018-10" db="EMBL/GenBank/DDBJ databases">
        <title>Isolation, diversity and antibacterial activity of antinobacteria from the wheat rhizosphere soil.</title>
        <authorList>
            <person name="Sun T."/>
        </authorList>
    </citation>
    <scope>NUCLEOTIDE SEQUENCE [LARGE SCALE GENOMIC DNA]</scope>
    <source>
        <strain evidence="1 2">SJ-23</strain>
    </source>
</reference>
<comment type="caution">
    <text evidence="1">The sequence shown here is derived from an EMBL/GenBank/DDBJ whole genome shotgun (WGS) entry which is preliminary data.</text>
</comment>